<reference evidence="2 3" key="1">
    <citation type="journal article" date="2019" name="Int. J. Syst. Evol. Microbiol.">
        <title>The Global Catalogue of Microorganisms (GCM) 10K type strain sequencing project: providing services to taxonomists for standard genome sequencing and annotation.</title>
        <authorList>
            <consortium name="The Broad Institute Genomics Platform"/>
            <consortium name="The Broad Institute Genome Sequencing Center for Infectious Disease"/>
            <person name="Wu L."/>
            <person name="Ma J."/>
        </authorList>
    </citation>
    <scope>NUCLEOTIDE SEQUENCE [LARGE SCALE GENOMIC DNA]</scope>
    <source>
        <strain evidence="2 3">CGMCC 1.15824</strain>
    </source>
</reference>
<keyword evidence="1" id="KW-1133">Transmembrane helix</keyword>
<dbReference type="Proteomes" id="UP001595925">
    <property type="component" value="Unassembled WGS sequence"/>
</dbReference>
<sequence>MESPARRPRRDGSPAGEPVHALNAGLIGLGSLLFVNGAGISLVSVFVPFAVNTVLVSVFVTALFVLSVVWYLRSDGIDLASRVRQSRGSHTPRRGF</sequence>
<organism evidence="2 3">
    <name type="scientific">Saliphagus infecundisoli</name>
    <dbReference type="NCBI Taxonomy" id="1849069"/>
    <lineage>
        <taxon>Archaea</taxon>
        <taxon>Methanobacteriati</taxon>
        <taxon>Methanobacteriota</taxon>
        <taxon>Stenosarchaea group</taxon>
        <taxon>Halobacteria</taxon>
        <taxon>Halobacteriales</taxon>
        <taxon>Natrialbaceae</taxon>
        <taxon>Saliphagus</taxon>
    </lineage>
</organism>
<dbReference type="AlphaFoldDB" id="A0ABD5Q9N2"/>
<feature type="transmembrane region" description="Helical" evidence="1">
    <location>
        <begin position="21"/>
        <end position="43"/>
    </location>
</feature>
<evidence type="ECO:0000256" key="1">
    <source>
        <dbReference type="SAM" id="Phobius"/>
    </source>
</evidence>
<dbReference type="EMBL" id="JBHSJG010000004">
    <property type="protein sequence ID" value="MFC4986399.1"/>
    <property type="molecule type" value="Genomic_DNA"/>
</dbReference>
<feature type="transmembrane region" description="Helical" evidence="1">
    <location>
        <begin position="49"/>
        <end position="72"/>
    </location>
</feature>
<keyword evidence="1" id="KW-0812">Transmembrane</keyword>
<protein>
    <submittedName>
        <fullName evidence="2">Uncharacterized protein</fullName>
    </submittedName>
</protein>
<name>A0ABD5Q9N2_9EURY</name>
<evidence type="ECO:0000313" key="3">
    <source>
        <dbReference type="Proteomes" id="UP001595925"/>
    </source>
</evidence>
<evidence type="ECO:0000313" key="2">
    <source>
        <dbReference type="EMBL" id="MFC4986399.1"/>
    </source>
</evidence>
<dbReference type="RefSeq" id="WP_114577828.1">
    <property type="nucleotide sequence ID" value="NZ_JAIVEF010000012.1"/>
</dbReference>
<keyword evidence="3" id="KW-1185">Reference proteome</keyword>
<proteinExistence type="predicted"/>
<comment type="caution">
    <text evidence="2">The sequence shown here is derived from an EMBL/GenBank/DDBJ whole genome shotgun (WGS) entry which is preliminary data.</text>
</comment>
<accession>A0ABD5Q9N2</accession>
<keyword evidence="1" id="KW-0472">Membrane</keyword>
<gene>
    <name evidence="2" type="ORF">ACFPFO_01125</name>
</gene>